<evidence type="ECO:0000256" key="1">
    <source>
        <dbReference type="ARBA" id="ARBA00004651"/>
    </source>
</evidence>
<sequence>MVICQVADVLICRTRRQSILSAGIFRNKLIWVGIAVELGLLAAISQIEFLQPFFGTAPIGWFEISLALPFAAAILLGDESRRWLIRRDNRFVRRWLTW</sequence>
<organism evidence="5 6">
    <name type="scientific">Candidatus Accumulibacter appositus</name>
    <dbReference type="NCBI Taxonomy" id="1454003"/>
    <lineage>
        <taxon>Bacteria</taxon>
        <taxon>Pseudomonadati</taxon>
        <taxon>Pseudomonadota</taxon>
        <taxon>Betaproteobacteria</taxon>
        <taxon>Candidatus Accumulibacter</taxon>
    </lineage>
</organism>
<dbReference type="GO" id="GO:1902600">
    <property type="term" value="P:proton transmembrane transport"/>
    <property type="evidence" value="ECO:0007669"/>
    <property type="project" value="TreeGrafter"/>
</dbReference>
<gene>
    <name evidence="5" type="ORF">AW10_00249</name>
</gene>
<protein>
    <submittedName>
        <fullName evidence="5">Na,H/K antiporter P-type ATPase, alpha subunit</fullName>
    </submittedName>
</protein>
<evidence type="ECO:0000256" key="2">
    <source>
        <dbReference type="ARBA" id="ARBA00022475"/>
    </source>
</evidence>
<accession>A0A011Q0U8</accession>
<reference evidence="5 6" key="1">
    <citation type="submission" date="2014-02" db="EMBL/GenBank/DDBJ databases">
        <title>Expanding our view of genomic diversity in Candidatus Accumulibacter clades.</title>
        <authorList>
            <person name="Skennerton C.T."/>
            <person name="Barr J.J."/>
            <person name="Slater F.R."/>
            <person name="Bond P.L."/>
            <person name="Tyson G.W."/>
        </authorList>
    </citation>
    <scope>NUCLEOTIDE SEQUENCE [LARGE SCALE GENOMIC DNA]</scope>
    <source>
        <strain evidence="6">BA-92</strain>
    </source>
</reference>
<feature type="transmembrane region" description="Helical" evidence="3">
    <location>
        <begin position="59"/>
        <end position="77"/>
    </location>
</feature>
<dbReference type="Gene3D" id="1.20.1110.10">
    <property type="entry name" value="Calcium-transporting ATPase, transmembrane domain"/>
    <property type="match status" value="1"/>
</dbReference>
<dbReference type="PANTHER" id="PTHR43294">
    <property type="entry name" value="SODIUM/POTASSIUM-TRANSPORTING ATPASE SUBUNIT ALPHA"/>
    <property type="match status" value="1"/>
</dbReference>
<feature type="transmembrane region" description="Helical" evidence="3">
    <location>
        <begin position="29"/>
        <end position="47"/>
    </location>
</feature>
<dbReference type="InterPro" id="IPR050510">
    <property type="entry name" value="Cation_transp_ATPase_P-type"/>
</dbReference>
<keyword evidence="3" id="KW-0812">Transmembrane</keyword>
<comment type="subcellular location">
    <subcellularLocation>
        <location evidence="1">Cell membrane</location>
        <topology evidence="1">Multi-pass membrane protein</topology>
    </subcellularLocation>
</comment>
<dbReference type="GO" id="GO:0005886">
    <property type="term" value="C:plasma membrane"/>
    <property type="evidence" value="ECO:0007669"/>
    <property type="project" value="UniProtKB-SubCell"/>
</dbReference>
<dbReference type="GO" id="GO:0019829">
    <property type="term" value="F:ATPase-coupled monoatomic cation transmembrane transporter activity"/>
    <property type="evidence" value="ECO:0007669"/>
    <property type="project" value="TreeGrafter"/>
</dbReference>
<dbReference type="Pfam" id="PF00689">
    <property type="entry name" value="Cation_ATPase_C"/>
    <property type="match status" value="1"/>
</dbReference>
<keyword evidence="3" id="KW-0472">Membrane</keyword>
<dbReference type="SUPFAM" id="SSF81665">
    <property type="entry name" value="Calcium ATPase, transmembrane domain M"/>
    <property type="match status" value="1"/>
</dbReference>
<keyword evidence="2" id="KW-1003">Cell membrane</keyword>
<evidence type="ECO:0000259" key="4">
    <source>
        <dbReference type="Pfam" id="PF00689"/>
    </source>
</evidence>
<dbReference type="PANTHER" id="PTHR43294:SF21">
    <property type="entry name" value="CATION TRANSPORTING ATPASE"/>
    <property type="match status" value="1"/>
</dbReference>
<evidence type="ECO:0000313" key="6">
    <source>
        <dbReference type="Proteomes" id="UP000021816"/>
    </source>
</evidence>
<name>A0A011Q0U8_9PROT</name>
<dbReference type="AlphaFoldDB" id="A0A011Q0U8"/>
<feature type="domain" description="Cation-transporting P-type ATPase C-terminal" evidence="4">
    <location>
        <begin position="1"/>
        <end position="84"/>
    </location>
</feature>
<dbReference type="STRING" id="1454003.AW10_00249"/>
<evidence type="ECO:0000313" key="5">
    <source>
        <dbReference type="EMBL" id="EXI82800.1"/>
    </source>
</evidence>
<dbReference type="InterPro" id="IPR006068">
    <property type="entry name" value="ATPase_P-typ_cation-transptr_C"/>
</dbReference>
<dbReference type="EMBL" id="JEMX01000009">
    <property type="protein sequence ID" value="EXI82800.1"/>
    <property type="molecule type" value="Genomic_DNA"/>
</dbReference>
<proteinExistence type="predicted"/>
<dbReference type="PATRIC" id="fig|1454003.3.peg.255"/>
<evidence type="ECO:0000256" key="3">
    <source>
        <dbReference type="SAM" id="Phobius"/>
    </source>
</evidence>
<dbReference type="Proteomes" id="UP000021816">
    <property type="component" value="Unassembled WGS sequence"/>
</dbReference>
<keyword evidence="3" id="KW-1133">Transmembrane helix</keyword>
<comment type="caution">
    <text evidence="5">The sequence shown here is derived from an EMBL/GenBank/DDBJ whole genome shotgun (WGS) entry which is preliminary data.</text>
</comment>
<dbReference type="InterPro" id="IPR023298">
    <property type="entry name" value="ATPase_P-typ_TM_dom_sf"/>
</dbReference>